<evidence type="ECO:0000313" key="2">
    <source>
        <dbReference type="EMBL" id="MFD1373674.1"/>
    </source>
</evidence>
<keyword evidence="1" id="KW-0812">Transmembrane</keyword>
<keyword evidence="1" id="KW-0472">Membrane</keyword>
<feature type="transmembrane region" description="Helical" evidence="1">
    <location>
        <begin position="78"/>
        <end position="95"/>
    </location>
</feature>
<protein>
    <submittedName>
        <fullName evidence="2">Uncharacterized protein</fullName>
    </submittedName>
</protein>
<evidence type="ECO:0000313" key="3">
    <source>
        <dbReference type="Proteomes" id="UP001597183"/>
    </source>
</evidence>
<keyword evidence="1" id="KW-1133">Transmembrane helix</keyword>
<feature type="transmembrane region" description="Helical" evidence="1">
    <location>
        <begin position="142"/>
        <end position="165"/>
    </location>
</feature>
<comment type="caution">
    <text evidence="2">The sequence shown here is derived from an EMBL/GenBank/DDBJ whole genome shotgun (WGS) entry which is preliminary data.</text>
</comment>
<name>A0ABW4AS30_9ACTN</name>
<dbReference type="Proteomes" id="UP001597183">
    <property type="component" value="Unassembled WGS sequence"/>
</dbReference>
<dbReference type="RefSeq" id="WP_317796637.1">
    <property type="nucleotide sequence ID" value="NZ_AP028461.1"/>
</dbReference>
<reference evidence="3" key="1">
    <citation type="journal article" date="2019" name="Int. J. Syst. Evol. Microbiol.">
        <title>The Global Catalogue of Microorganisms (GCM) 10K type strain sequencing project: providing services to taxonomists for standard genome sequencing and annotation.</title>
        <authorList>
            <consortium name="The Broad Institute Genomics Platform"/>
            <consortium name="The Broad Institute Genome Sequencing Center for Infectious Disease"/>
            <person name="Wu L."/>
            <person name="Ma J."/>
        </authorList>
    </citation>
    <scope>NUCLEOTIDE SEQUENCE [LARGE SCALE GENOMIC DNA]</scope>
    <source>
        <strain evidence="3">CCM 7526</strain>
    </source>
</reference>
<accession>A0ABW4AS30</accession>
<organism evidence="2 3">
    <name type="scientific">Actinoplanes sichuanensis</name>
    <dbReference type="NCBI Taxonomy" id="512349"/>
    <lineage>
        <taxon>Bacteria</taxon>
        <taxon>Bacillati</taxon>
        <taxon>Actinomycetota</taxon>
        <taxon>Actinomycetes</taxon>
        <taxon>Micromonosporales</taxon>
        <taxon>Micromonosporaceae</taxon>
        <taxon>Actinoplanes</taxon>
    </lineage>
</organism>
<gene>
    <name evidence="2" type="ORF">ACFQ5G_50820</name>
</gene>
<feature type="transmembrane region" description="Helical" evidence="1">
    <location>
        <begin position="52"/>
        <end position="72"/>
    </location>
</feature>
<feature type="transmembrane region" description="Helical" evidence="1">
    <location>
        <begin position="20"/>
        <end position="40"/>
    </location>
</feature>
<dbReference type="EMBL" id="JBHTMK010000070">
    <property type="protein sequence ID" value="MFD1373674.1"/>
    <property type="molecule type" value="Genomic_DNA"/>
</dbReference>
<sequence>MPRADEPHESAPDWLLWPVRAVAVVVVLPFRLLGMAFEAIGRFLHRYLIMPLAWLGRHLIVIPALWLWHWLIVVPATWIWRWLIVVPLTWLWINVLRPPARWLGKALVTVFGWLLAIPVMLIGVPLMWLWENAVVPLYRRVLRPAGVLLWSWILVPIGRTLLWFLQTGWDGTTWLFRQIYRLLLRPLGIAIAVTWRYTFGAVWRHIITPTARWLRDEILRPTGAAIRSALSALGLR</sequence>
<feature type="transmembrane region" description="Helical" evidence="1">
    <location>
        <begin position="107"/>
        <end position="130"/>
    </location>
</feature>
<keyword evidence="3" id="KW-1185">Reference proteome</keyword>
<evidence type="ECO:0000256" key="1">
    <source>
        <dbReference type="SAM" id="Phobius"/>
    </source>
</evidence>
<proteinExistence type="predicted"/>